<dbReference type="OrthoDB" id="7847955at2"/>
<dbReference type="SFLD" id="SFLDG01141">
    <property type="entry name" value="C2.B.1:_Sucrose_Phosphatase_Li"/>
    <property type="match status" value="1"/>
</dbReference>
<evidence type="ECO:0000313" key="3">
    <source>
        <dbReference type="EMBL" id="THV23431.1"/>
    </source>
</evidence>
<feature type="domain" description="Sucrose phosphatase-like" evidence="2">
    <location>
        <begin position="5"/>
        <end position="244"/>
    </location>
</feature>
<dbReference type="InterPro" id="IPR006380">
    <property type="entry name" value="SPP-like_dom"/>
</dbReference>
<name>A0A4S8P290_9HYPH</name>
<keyword evidence="4" id="KW-1185">Reference proteome</keyword>
<dbReference type="NCBIfam" id="TIGR01484">
    <property type="entry name" value="HAD-SF-IIB"/>
    <property type="match status" value="1"/>
</dbReference>
<dbReference type="Gene3D" id="3.40.50.1000">
    <property type="entry name" value="HAD superfamily/HAD-like"/>
    <property type="match status" value="1"/>
</dbReference>
<evidence type="ECO:0000256" key="1">
    <source>
        <dbReference type="ARBA" id="ARBA00022801"/>
    </source>
</evidence>
<dbReference type="InterPro" id="IPR036412">
    <property type="entry name" value="HAD-like_sf"/>
</dbReference>
<dbReference type="AlphaFoldDB" id="A0A4S8P290"/>
<protein>
    <submittedName>
        <fullName evidence="3">HAD-IIB family hydrolase</fullName>
    </submittedName>
</protein>
<organism evidence="3 4">
    <name type="scientific">Peteryoungia ipomoeae</name>
    <dbReference type="NCBI Taxonomy" id="1210932"/>
    <lineage>
        <taxon>Bacteria</taxon>
        <taxon>Pseudomonadati</taxon>
        <taxon>Pseudomonadota</taxon>
        <taxon>Alphaproteobacteria</taxon>
        <taxon>Hyphomicrobiales</taxon>
        <taxon>Rhizobiaceae</taxon>
        <taxon>Peteryoungia</taxon>
    </lineage>
</organism>
<sequence length="247" mass="27252">MKPIRLFASDLDGTLAGDREGSLAFSRFWSDLPRERRPLLVYNSGRLIEDIQAFTEEEGLPRADFIIGGVGTMLHADHDPDIAHAYAATLGSRFDVDLLEADLFAFEQMTRQPAKYQHAFKSSWYLHDASKEDVIALEQRLRSAGHPVRIVYSSSRDLDVIPEMADKGQALRWLCGKLGIALDEVIVAGDTGNDLAMFEIEDVRGIVPENALPELVSFAQASERIVQVPGFAARGVLAGLRAFGLQP</sequence>
<dbReference type="InterPro" id="IPR006379">
    <property type="entry name" value="HAD-SF_hydro_IIB"/>
</dbReference>
<dbReference type="Pfam" id="PF05116">
    <property type="entry name" value="S6PP"/>
    <property type="match status" value="1"/>
</dbReference>
<dbReference type="SFLD" id="SFLDS00003">
    <property type="entry name" value="Haloacid_Dehalogenase"/>
    <property type="match status" value="1"/>
</dbReference>
<gene>
    <name evidence="3" type="ORF">FAA97_11970</name>
</gene>
<dbReference type="SFLD" id="SFLDG01140">
    <property type="entry name" value="C2.B:_Phosphomannomutase_and_P"/>
    <property type="match status" value="1"/>
</dbReference>
<dbReference type="Proteomes" id="UP000308828">
    <property type="component" value="Unassembled WGS sequence"/>
</dbReference>
<proteinExistence type="predicted"/>
<dbReference type="PANTHER" id="PTHR46521:SF4">
    <property type="entry name" value="SUCROSE-PHOSPHATASE 2-RELATED"/>
    <property type="match status" value="1"/>
</dbReference>
<keyword evidence="1 3" id="KW-0378">Hydrolase</keyword>
<dbReference type="InterPro" id="IPR051518">
    <property type="entry name" value="Sucrose_Phosphatase"/>
</dbReference>
<dbReference type="EMBL" id="STGV01000003">
    <property type="protein sequence ID" value="THV23431.1"/>
    <property type="molecule type" value="Genomic_DNA"/>
</dbReference>
<evidence type="ECO:0000259" key="2">
    <source>
        <dbReference type="Pfam" id="PF05116"/>
    </source>
</evidence>
<dbReference type="PANTHER" id="PTHR46521">
    <property type="entry name" value="SUCROSE-PHOSPHATASE 2-RELATED"/>
    <property type="match status" value="1"/>
</dbReference>
<dbReference type="GO" id="GO:0016791">
    <property type="term" value="F:phosphatase activity"/>
    <property type="evidence" value="ECO:0007669"/>
    <property type="project" value="UniProtKB-ARBA"/>
</dbReference>
<dbReference type="SUPFAM" id="SSF56784">
    <property type="entry name" value="HAD-like"/>
    <property type="match status" value="1"/>
</dbReference>
<reference evidence="3 4" key="1">
    <citation type="submission" date="2019-04" db="EMBL/GenBank/DDBJ databases">
        <title>Genome sequence of strain shin9-1.</title>
        <authorList>
            <person name="Gao J."/>
            <person name="Sun J."/>
        </authorList>
    </citation>
    <scope>NUCLEOTIDE SEQUENCE [LARGE SCALE GENOMIC DNA]</scope>
    <source>
        <strain evidence="4">shin9-1</strain>
    </source>
</reference>
<comment type="caution">
    <text evidence="3">The sequence shown here is derived from an EMBL/GenBank/DDBJ whole genome shotgun (WGS) entry which is preliminary data.</text>
</comment>
<dbReference type="Gene3D" id="3.90.1070.10">
    <property type="match status" value="1"/>
</dbReference>
<dbReference type="InterPro" id="IPR023214">
    <property type="entry name" value="HAD_sf"/>
</dbReference>
<evidence type="ECO:0000313" key="4">
    <source>
        <dbReference type="Proteomes" id="UP000308828"/>
    </source>
</evidence>
<accession>A0A4S8P290</accession>